<accession>A0AAE1CX16</accession>
<dbReference type="EMBL" id="JAWDGP010006345">
    <property type="protein sequence ID" value="KAK3742675.1"/>
    <property type="molecule type" value="Genomic_DNA"/>
</dbReference>
<dbReference type="Proteomes" id="UP001283361">
    <property type="component" value="Unassembled WGS sequence"/>
</dbReference>
<reference evidence="1" key="1">
    <citation type="journal article" date="2023" name="G3 (Bethesda)">
        <title>A reference genome for the long-term kleptoplast-retaining sea slug Elysia crispata morphotype clarki.</title>
        <authorList>
            <person name="Eastman K.E."/>
            <person name="Pendleton A.L."/>
            <person name="Shaikh M.A."/>
            <person name="Suttiyut T."/>
            <person name="Ogas R."/>
            <person name="Tomko P."/>
            <person name="Gavelis G."/>
            <person name="Widhalm J.R."/>
            <person name="Wisecaver J.H."/>
        </authorList>
    </citation>
    <scope>NUCLEOTIDE SEQUENCE</scope>
    <source>
        <strain evidence="1">ECLA1</strain>
    </source>
</reference>
<name>A0AAE1CX16_9GAST</name>
<gene>
    <name evidence="1" type="ORF">RRG08_025621</name>
</gene>
<sequence length="143" mass="16096">MSQRRPHNVATTIRSHLPHGIKQQHLRSTGHRLALPSGHWLVLGHWGNPLLIAFYAHAFEFCHFHRKLRLADLRSQPVQLGRSRAMVHQMRKSCRRGVPEKSRAEGSGKSNLPDLRRLLARLTVCRARPSLVSVGIGTGVGKD</sequence>
<organism evidence="1 2">
    <name type="scientific">Elysia crispata</name>
    <name type="common">lettuce slug</name>
    <dbReference type="NCBI Taxonomy" id="231223"/>
    <lineage>
        <taxon>Eukaryota</taxon>
        <taxon>Metazoa</taxon>
        <taxon>Spiralia</taxon>
        <taxon>Lophotrochozoa</taxon>
        <taxon>Mollusca</taxon>
        <taxon>Gastropoda</taxon>
        <taxon>Heterobranchia</taxon>
        <taxon>Euthyneura</taxon>
        <taxon>Panpulmonata</taxon>
        <taxon>Sacoglossa</taxon>
        <taxon>Placobranchoidea</taxon>
        <taxon>Plakobranchidae</taxon>
        <taxon>Elysia</taxon>
    </lineage>
</organism>
<evidence type="ECO:0000313" key="1">
    <source>
        <dbReference type="EMBL" id="KAK3742675.1"/>
    </source>
</evidence>
<comment type="caution">
    <text evidence="1">The sequence shown here is derived from an EMBL/GenBank/DDBJ whole genome shotgun (WGS) entry which is preliminary data.</text>
</comment>
<protein>
    <submittedName>
        <fullName evidence="1">Uncharacterized protein</fullName>
    </submittedName>
</protein>
<keyword evidence="2" id="KW-1185">Reference proteome</keyword>
<proteinExistence type="predicted"/>
<evidence type="ECO:0000313" key="2">
    <source>
        <dbReference type="Proteomes" id="UP001283361"/>
    </source>
</evidence>
<dbReference type="AlphaFoldDB" id="A0AAE1CX16"/>